<gene>
    <name evidence="1" type="ORF">M0R45_010274</name>
</gene>
<dbReference type="PANTHER" id="PTHR44013">
    <property type="entry name" value="ZINC-TYPE ALCOHOL DEHYDROGENASE-LIKE PROTEIN C16A3.02C"/>
    <property type="match status" value="1"/>
</dbReference>
<dbReference type="PANTHER" id="PTHR44013:SF1">
    <property type="entry name" value="ZINC-TYPE ALCOHOL DEHYDROGENASE-LIKE PROTEIN C16A3.02C"/>
    <property type="match status" value="1"/>
</dbReference>
<reference evidence="1 2" key="1">
    <citation type="journal article" date="2023" name="G3 (Bethesda)">
        <title>A chromosome-length genome assembly and annotation of blackberry (Rubus argutus, cv. 'Hillquist').</title>
        <authorList>
            <person name="Bruna T."/>
            <person name="Aryal R."/>
            <person name="Dudchenko O."/>
            <person name="Sargent D.J."/>
            <person name="Mead D."/>
            <person name="Buti M."/>
            <person name="Cavallini A."/>
            <person name="Hytonen T."/>
            <person name="Andres J."/>
            <person name="Pham M."/>
            <person name="Weisz D."/>
            <person name="Mascagni F."/>
            <person name="Usai G."/>
            <person name="Natali L."/>
            <person name="Bassil N."/>
            <person name="Fernandez G.E."/>
            <person name="Lomsadze A."/>
            <person name="Armour M."/>
            <person name="Olukolu B."/>
            <person name="Poorten T."/>
            <person name="Britton C."/>
            <person name="Davik J."/>
            <person name="Ashrafi H."/>
            <person name="Aiden E.L."/>
            <person name="Borodovsky M."/>
            <person name="Worthington M."/>
        </authorList>
    </citation>
    <scope>NUCLEOTIDE SEQUENCE [LARGE SCALE GENOMIC DNA]</scope>
    <source>
        <strain evidence="1">PI 553951</strain>
    </source>
</reference>
<proteinExistence type="predicted"/>
<evidence type="ECO:0000313" key="1">
    <source>
        <dbReference type="EMBL" id="KAK9944719.1"/>
    </source>
</evidence>
<sequence length="99" mass="11036">MRVLDYKTPEGQLSRAHLILLPGLSSLCTFVLKKLTFSKKELVPLIIKAKGENLDCLVKLVKEGKFKTVIDSSFPLSKAEDAWAKRLDGNNTGKIIVEH</sequence>
<evidence type="ECO:0000313" key="2">
    <source>
        <dbReference type="Proteomes" id="UP001457282"/>
    </source>
</evidence>
<dbReference type="Gene3D" id="3.40.50.720">
    <property type="entry name" value="NAD(P)-binding Rossmann-like Domain"/>
    <property type="match status" value="1"/>
</dbReference>
<dbReference type="EMBL" id="JBEDUW010000002">
    <property type="protein sequence ID" value="KAK9944719.1"/>
    <property type="molecule type" value="Genomic_DNA"/>
</dbReference>
<dbReference type="Pfam" id="PF13602">
    <property type="entry name" value="ADH_zinc_N_2"/>
    <property type="match status" value="1"/>
</dbReference>
<comment type="caution">
    <text evidence="1">The sequence shown here is derived from an EMBL/GenBank/DDBJ whole genome shotgun (WGS) entry which is preliminary data.</text>
</comment>
<dbReference type="Gene3D" id="3.90.180.10">
    <property type="entry name" value="Medium-chain alcohol dehydrogenases, catalytic domain"/>
    <property type="match status" value="1"/>
</dbReference>
<protein>
    <submittedName>
        <fullName evidence="1">Uncharacterized protein</fullName>
    </submittedName>
</protein>
<organism evidence="1 2">
    <name type="scientific">Rubus argutus</name>
    <name type="common">Southern blackberry</name>
    <dbReference type="NCBI Taxonomy" id="59490"/>
    <lineage>
        <taxon>Eukaryota</taxon>
        <taxon>Viridiplantae</taxon>
        <taxon>Streptophyta</taxon>
        <taxon>Embryophyta</taxon>
        <taxon>Tracheophyta</taxon>
        <taxon>Spermatophyta</taxon>
        <taxon>Magnoliopsida</taxon>
        <taxon>eudicotyledons</taxon>
        <taxon>Gunneridae</taxon>
        <taxon>Pentapetalae</taxon>
        <taxon>rosids</taxon>
        <taxon>fabids</taxon>
        <taxon>Rosales</taxon>
        <taxon>Rosaceae</taxon>
        <taxon>Rosoideae</taxon>
        <taxon>Rosoideae incertae sedis</taxon>
        <taxon>Rubus</taxon>
    </lineage>
</organism>
<dbReference type="InterPro" id="IPR052733">
    <property type="entry name" value="Chloroplast_QOR"/>
</dbReference>
<dbReference type="AlphaFoldDB" id="A0AAW1Y6W5"/>
<dbReference type="Proteomes" id="UP001457282">
    <property type="component" value="Unassembled WGS sequence"/>
</dbReference>
<name>A0AAW1Y6W5_RUBAR</name>
<keyword evidence="2" id="KW-1185">Reference proteome</keyword>
<accession>A0AAW1Y6W5</accession>